<dbReference type="EMBL" id="LAVV01006969">
    <property type="protein sequence ID" value="KNZ57595.1"/>
    <property type="molecule type" value="Genomic_DNA"/>
</dbReference>
<evidence type="ECO:0000313" key="2">
    <source>
        <dbReference type="Proteomes" id="UP000037035"/>
    </source>
</evidence>
<accession>A0A0L6VBU3</accession>
<evidence type="ECO:0000313" key="1">
    <source>
        <dbReference type="EMBL" id="KNZ57595.1"/>
    </source>
</evidence>
<proteinExistence type="predicted"/>
<gene>
    <name evidence="1" type="ORF">VP01_2119g2</name>
</gene>
<sequence length="389" mass="42552">MILILPGKCKSFGSLDLAAVSIITFLVLWLPHISNKVYLQPSTVFFCTMTVPAIGAPQPLMLVPVGMQLPIYGTNNTSITTLDTNKPIRTLHKMQYEGDLVGTPQLSPTTTNLFHCCGIPAWQVSRCNARSTCWQHPGQPAQNEIINSQHLVVPTSNNPSLACITNRKSLTVVYKRGSPIETITNLIISSQQINHSLLTSVVGGTPAEKICSLKENVFEKLDNYIFSPFLIFKLFTEEYSLTILHQTIPTKPPPRLSKAEHSLTGAKMDDQEDDDLCGVFIGKESIFRDFGRLSKLSVAEKAVFGGSGGHWRSVGKTRFLLESAAGGKTGSGGAAKRVQGLHSRNLGFRVWGNVGSMGVQEFGGCRTLGARDIVVDIHLINYPECRQKQ</sequence>
<name>A0A0L6VBU3_9BASI</name>
<dbReference type="Proteomes" id="UP000037035">
    <property type="component" value="Unassembled WGS sequence"/>
</dbReference>
<dbReference type="VEuPathDB" id="FungiDB:VP01_2119g2"/>
<keyword evidence="2" id="KW-1185">Reference proteome</keyword>
<organism evidence="1 2">
    <name type="scientific">Puccinia sorghi</name>
    <dbReference type="NCBI Taxonomy" id="27349"/>
    <lineage>
        <taxon>Eukaryota</taxon>
        <taxon>Fungi</taxon>
        <taxon>Dikarya</taxon>
        <taxon>Basidiomycota</taxon>
        <taxon>Pucciniomycotina</taxon>
        <taxon>Pucciniomycetes</taxon>
        <taxon>Pucciniales</taxon>
        <taxon>Pucciniaceae</taxon>
        <taxon>Puccinia</taxon>
    </lineage>
</organism>
<protein>
    <submittedName>
        <fullName evidence="1">Uncharacterized protein</fullName>
    </submittedName>
</protein>
<reference evidence="1 2" key="1">
    <citation type="submission" date="2015-08" db="EMBL/GenBank/DDBJ databases">
        <title>Next Generation Sequencing and Analysis of the Genome of Puccinia sorghi L Schw, the Causal Agent of Maize Common Rust.</title>
        <authorList>
            <person name="Rochi L."/>
            <person name="Burguener G."/>
            <person name="Darino M."/>
            <person name="Turjanski A."/>
            <person name="Kreff E."/>
            <person name="Dieguez M.J."/>
            <person name="Sacco F."/>
        </authorList>
    </citation>
    <scope>NUCLEOTIDE SEQUENCE [LARGE SCALE GENOMIC DNA]</scope>
    <source>
        <strain evidence="1 2">RO10H11247</strain>
    </source>
</reference>
<comment type="caution">
    <text evidence="1">The sequence shown here is derived from an EMBL/GenBank/DDBJ whole genome shotgun (WGS) entry which is preliminary data.</text>
</comment>
<dbReference type="AlphaFoldDB" id="A0A0L6VBU3"/>